<organism evidence="3 4">
    <name type="scientific">Hondaea fermentalgiana</name>
    <dbReference type="NCBI Taxonomy" id="2315210"/>
    <lineage>
        <taxon>Eukaryota</taxon>
        <taxon>Sar</taxon>
        <taxon>Stramenopiles</taxon>
        <taxon>Bigyra</taxon>
        <taxon>Labyrinthulomycetes</taxon>
        <taxon>Thraustochytrida</taxon>
        <taxon>Thraustochytriidae</taxon>
        <taxon>Hondaea</taxon>
    </lineage>
</organism>
<evidence type="ECO:0000313" key="4">
    <source>
        <dbReference type="Proteomes" id="UP000241890"/>
    </source>
</evidence>
<dbReference type="InParanoid" id="A0A2R5H185"/>
<dbReference type="AlphaFoldDB" id="A0A2R5H185"/>
<name>A0A2R5H185_9STRA</name>
<dbReference type="Proteomes" id="UP000241890">
    <property type="component" value="Unassembled WGS sequence"/>
</dbReference>
<accession>A0A2R5H185</accession>
<dbReference type="GO" id="GO:0005634">
    <property type="term" value="C:nucleus"/>
    <property type="evidence" value="ECO:0007669"/>
    <property type="project" value="TreeGrafter"/>
</dbReference>
<feature type="region of interest" description="Disordered" evidence="1">
    <location>
        <begin position="272"/>
        <end position="292"/>
    </location>
</feature>
<dbReference type="GO" id="GO:0006397">
    <property type="term" value="P:mRNA processing"/>
    <property type="evidence" value="ECO:0007669"/>
    <property type="project" value="InterPro"/>
</dbReference>
<dbReference type="PANTHER" id="PTHR13384">
    <property type="entry name" value="G PATCH DOMAIN-CONTAINING PROTEIN 1"/>
    <property type="match status" value="1"/>
</dbReference>
<evidence type="ECO:0000259" key="2">
    <source>
        <dbReference type="Pfam" id="PF07713"/>
    </source>
</evidence>
<proteinExistence type="predicted"/>
<keyword evidence="4" id="KW-1185">Reference proteome</keyword>
<dbReference type="PANTHER" id="PTHR13384:SF19">
    <property type="entry name" value="G PATCH DOMAIN-CONTAINING PROTEIN 1"/>
    <property type="match status" value="1"/>
</dbReference>
<dbReference type="EMBL" id="BEYU01000199">
    <property type="protein sequence ID" value="GBG34551.1"/>
    <property type="molecule type" value="Genomic_DNA"/>
</dbReference>
<reference evidence="3 4" key="1">
    <citation type="submission" date="2017-12" db="EMBL/GenBank/DDBJ databases">
        <title>Sequencing, de novo assembly and annotation of complete genome of a new Thraustochytrid species, strain FCC1311.</title>
        <authorList>
            <person name="Sedici K."/>
            <person name="Godart F."/>
            <person name="Aiese Cigliano R."/>
            <person name="Sanseverino W."/>
            <person name="Barakat M."/>
            <person name="Ortet P."/>
            <person name="Marechal E."/>
            <person name="Cagnac O."/>
            <person name="Amato A."/>
        </authorList>
    </citation>
    <scope>NUCLEOTIDE SEQUENCE [LARGE SCALE GENOMIC DNA]</scope>
</reference>
<dbReference type="OrthoDB" id="20507at2759"/>
<feature type="region of interest" description="Disordered" evidence="1">
    <location>
        <begin position="85"/>
        <end position="109"/>
    </location>
</feature>
<protein>
    <submittedName>
        <fullName evidence="3">G patch domain-containing protein 1-like</fullName>
    </submittedName>
</protein>
<dbReference type="GO" id="GO:0003723">
    <property type="term" value="F:RNA binding"/>
    <property type="evidence" value="ECO:0007669"/>
    <property type="project" value="TreeGrafter"/>
</dbReference>
<dbReference type="Pfam" id="PF07713">
    <property type="entry name" value="DUF1604"/>
    <property type="match status" value="1"/>
</dbReference>
<comment type="caution">
    <text evidence="3">The sequence shown here is derived from an EMBL/GenBank/DDBJ whole genome shotgun (WGS) entry which is preliminary data.</text>
</comment>
<gene>
    <name evidence="3" type="ORF">FCC1311_107752</name>
</gene>
<feature type="domain" description="G patch" evidence="2">
    <location>
        <begin position="46"/>
        <end position="116"/>
    </location>
</feature>
<evidence type="ECO:0000313" key="3">
    <source>
        <dbReference type="EMBL" id="GBG34551.1"/>
    </source>
</evidence>
<sequence length="292" mass="31407">MVVLLGTPLVSGLERQRVLSLATGETCDGAEGSGGGGGRRRPKVGEVYDAQGRRRLHGAFTGGFSAGYYNTVGSAEGWHGSSKFVSSRADKERGIAPKQRQQRPEDFMDEEDDPLLGRNVHASAVYDAGGDLVVRSSLGTNAGHENEMALDGRGEPFPLASRFVREGHSVGPREGTKEGEAGKVVSENEGIRVVRKEEVWLPTSLVAKRLGIDAARVERPGSLHSRAELHDSEPLQGPHFGPDQVRAIFDETIEHGDEDTGELDAQHMEFTTPSAQGATVRFKPRSARQGTS</sequence>
<dbReference type="InterPro" id="IPR011666">
    <property type="entry name" value="DUF1604"/>
</dbReference>
<evidence type="ECO:0000256" key="1">
    <source>
        <dbReference type="SAM" id="MobiDB-lite"/>
    </source>
</evidence>